<sequence length="632" mass="72232">MLPLTVLANFRLDLHRTRWSQTLKISALLFLHILIEGAQGAPTDERRKLYQTSANPIPHPDTMKKSATENGLNGKYIWVKVGQRPLYQATPQIPEVEGGVKKSSTAKRPVERRNGIIALQDSIESILHFKTHPNLEQARVTKEGNLFSRVLHDQDKLKMLYGKGESISKKLLIPTYEGVGSFRRDQTSRNHIPRPQTEGVADSSEGKRTLVSLDDATKILRRKTVLYSEPSYRPTSGAFAIKQLHTDPRQLISFLGDPISYKRSDIVNYEASSVRKKKVQVAAEPERNVNRKERAKGAHRKQRFMDPRGQALRQENWDQDVQDTDSFYNQDLDGELNRREPSEHRMLEHLLDDYAPSFGTKDEKMERESTIRQIEQLTTQSSTASKDYDFTGTSIPSEFANMEVSEGELPPYERIEQGINVRKSKVSRKKNKVHAHKKAVLSSEGHFGEVLVPALAPRSPPWNQATIGWVKTGSEFAHLSTRPRLRKTKRSLYHHRHHHHHWWRPPYLHVRSPQVSPYYDYPDEQENQDYDDIPRLSSFRKFHRSLAAPPPIPPAIMDREEAGDREAEPVDEWAPFPEPIPEPEPPPIPELAFIKEIPPISEPQEPAPDNLDPKKTFDTGESNGGVKKSSSR</sequence>
<feature type="compositionally biased region" description="Pro residues" evidence="1">
    <location>
        <begin position="576"/>
        <end position="589"/>
    </location>
</feature>
<dbReference type="EMBL" id="MU826829">
    <property type="protein sequence ID" value="KAJ7373825.1"/>
    <property type="molecule type" value="Genomic_DNA"/>
</dbReference>
<evidence type="ECO:0000256" key="2">
    <source>
        <dbReference type="SAM" id="SignalP"/>
    </source>
</evidence>
<proteinExistence type="predicted"/>
<feature type="signal peptide" evidence="2">
    <location>
        <begin position="1"/>
        <end position="40"/>
    </location>
</feature>
<accession>A0A9W9Z2M6</accession>
<feature type="region of interest" description="Disordered" evidence="1">
    <location>
        <begin position="546"/>
        <end position="632"/>
    </location>
</feature>
<dbReference type="AlphaFoldDB" id="A0A9W9Z2M6"/>
<evidence type="ECO:0000313" key="3">
    <source>
        <dbReference type="EMBL" id="KAJ7373825.1"/>
    </source>
</evidence>
<evidence type="ECO:0000256" key="1">
    <source>
        <dbReference type="SAM" id="MobiDB-lite"/>
    </source>
</evidence>
<reference evidence="3" key="1">
    <citation type="submission" date="2023-01" db="EMBL/GenBank/DDBJ databases">
        <title>Genome assembly of the deep-sea coral Lophelia pertusa.</title>
        <authorList>
            <person name="Herrera S."/>
            <person name="Cordes E."/>
        </authorList>
    </citation>
    <scope>NUCLEOTIDE SEQUENCE</scope>
    <source>
        <strain evidence="3">USNM1676648</strain>
        <tissue evidence="3">Polyp</tissue>
    </source>
</reference>
<feature type="compositionally biased region" description="Basic and acidic residues" evidence="1">
    <location>
        <begin position="557"/>
        <end position="568"/>
    </location>
</feature>
<feature type="region of interest" description="Disordered" evidence="1">
    <location>
        <begin position="184"/>
        <end position="205"/>
    </location>
</feature>
<name>A0A9W9Z2M6_9CNID</name>
<gene>
    <name evidence="3" type="ORF">OS493_009147</name>
</gene>
<feature type="chain" id="PRO_5040931978" evidence="2">
    <location>
        <begin position="41"/>
        <end position="632"/>
    </location>
</feature>
<feature type="region of interest" description="Disordered" evidence="1">
    <location>
        <begin position="284"/>
        <end position="303"/>
    </location>
</feature>
<organism evidence="3 4">
    <name type="scientific">Desmophyllum pertusum</name>
    <dbReference type="NCBI Taxonomy" id="174260"/>
    <lineage>
        <taxon>Eukaryota</taxon>
        <taxon>Metazoa</taxon>
        <taxon>Cnidaria</taxon>
        <taxon>Anthozoa</taxon>
        <taxon>Hexacorallia</taxon>
        <taxon>Scleractinia</taxon>
        <taxon>Caryophylliina</taxon>
        <taxon>Caryophylliidae</taxon>
        <taxon>Desmophyllum</taxon>
    </lineage>
</organism>
<keyword evidence="2" id="KW-0732">Signal</keyword>
<keyword evidence="4" id="KW-1185">Reference proteome</keyword>
<dbReference type="OrthoDB" id="5975033at2759"/>
<protein>
    <submittedName>
        <fullName evidence="3">Uncharacterized protein</fullName>
    </submittedName>
</protein>
<dbReference type="Proteomes" id="UP001163046">
    <property type="component" value="Unassembled WGS sequence"/>
</dbReference>
<evidence type="ECO:0000313" key="4">
    <source>
        <dbReference type="Proteomes" id="UP001163046"/>
    </source>
</evidence>
<feature type="compositionally biased region" description="Basic and acidic residues" evidence="1">
    <location>
        <begin position="284"/>
        <end position="296"/>
    </location>
</feature>
<comment type="caution">
    <text evidence="3">The sequence shown here is derived from an EMBL/GenBank/DDBJ whole genome shotgun (WGS) entry which is preliminary data.</text>
</comment>